<dbReference type="AlphaFoldDB" id="A0A3A2ZFL5"/>
<evidence type="ECO:0000313" key="4">
    <source>
        <dbReference type="Proteomes" id="UP000266188"/>
    </source>
</evidence>
<keyword evidence="2" id="KW-0472">Membrane</keyword>
<name>A0A3A2ZFL5_9EURO</name>
<evidence type="ECO:0000313" key="3">
    <source>
        <dbReference type="EMBL" id="RJE20137.1"/>
    </source>
</evidence>
<accession>A0A3A2ZFL5</accession>
<organism evidence="3 4">
    <name type="scientific">Aspergillus sclerotialis</name>
    <dbReference type="NCBI Taxonomy" id="2070753"/>
    <lineage>
        <taxon>Eukaryota</taxon>
        <taxon>Fungi</taxon>
        <taxon>Dikarya</taxon>
        <taxon>Ascomycota</taxon>
        <taxon>Pezizomycotina</taxon>
        <taxon>Eurotiomycetes</taxon>
        <taxon>Eurotiomycetidae</taxon>
        <taxon>Eurotiales</taxon>
        <taxon>Aspergillaceae</taxon>
        <taxon>Aspergillus</taxon>
        <taxon>Aspergillus subgen. Polypaecilum</taxon>
    </lineage>
</organism>
<dbReference type="STRING" id="2070753.A0A3A2ZFL5"/>
<protein>
    <submittedName>
        <fullName evidence="3">Uncharacterized protein</fullName>
    </submittedName>
</protein>
<reference evidence="4" key="1">
    <citation type="submission" date="2017-02" db="EMBL/GenBank/DDBJ databases">
        <authorList>
            <person name="Tafer H."/>
            <person name="Lopandic K."/>
        </authorList>
    </citation>
    <scope>NUCLEOTIDE SEQUENCE [LARGE SCALE GENOMIC DNA]</scope>
    <source>
        <strain evidence="4">CBS 366.77</strain>
    </source>
</reference>
<feature type="compositionally biased region" description="Basic and acidic residues" evidence="1">
    <location>
        <begin position="153"/>
        <end position="162"/>
    </location>
</feature>
<feature type="compositionally biased region" description="Basic and acidic residues" evidence="1">
    <location>
        <begin position="178"/>
        <end position="193"/>
    </location>
</feature>
<dbReference type="Proteomes" id="UP000266188">
    <property type="component" value="Unassembled WGS sequence"/>
</dbReference>
<proteinExistence type="predicted"/>
<feature type="compositionally biased region" description="Basic and acidic residues" evidence="1">
    <location>
        <begin position="219"/>
        <end position="231"/>
    </location>
</feature>
<keyword evidence="2" id="KW-0812">Transmembrane</keyword>
<feature type="region of interest" description="Disordered" evidence="1">
    <location>
        <begin position="1"/>
        <end position="87"/>
    </location>
</feature>
<keyword evidence="2" id="KW-1133">Transmembrane helix</keyword>
<feature type="compositionally biased region" description="Basic and acidic residues" evidence="1">
    <location>
        <begin position="437"/>
        <end position="476"/>
    </location>
</feature>
<feature type="compositionally biased region" description="Polar residues" evidence="1">
    <location>
        <begin position="236"/>
        <end position="247"/>
    </location>
</feature>
<keyword evidence="4" id="KW-1185">Reference proteome</keyword>
<feature type="compositionally biased region" description="Low complexity" evidence="1">
    <location>
        <begin position="294"/>
        <end position="307"/>
    </location>
</feature>
<feature type="compositionally biased region" description="Basic and acidic residues" evidence="1">
    <location>
        <begin position="33"/>
        <end position="44"/>
    </location>
</feature>
<dbReference type="OrthoDB" id="3439035at2759"/>
<comment type="caution">
    <text evidence="3">The sequence shown here is derived from an EMBL/GenBank/DDBJ whole genome shotgun (WGS) entry which is preliminary data.</text>
</comment>
<feature type="compositionally biased region" description="Basic and acidic residues" evidence="1">
    <location>
        <begin position="322"/>
        <end position="344"/>
    </location>
</feature>
<evidence type="ECO:0000256" key="2">
    <source>
        <dbReference type="SAM" id="Phobius"/>
    </source>
</evidence>
<feature type="transmembrane region" description="Helical" evidence="2">
    <location>
        <begin position="709"/>
        <end position="731"/>
    </location>
</feature>
<feature type="compositionally biased region" description="Basic residues" evidence="1">
    <location>
        <begin position="47"/>
        <end position="64"/>
    </location>
</feature>
<evidence type="ECO:0000256" key="1">
    <source>
        <dbReference type="SAM" id="MobiDB-lite"/>
    </source>
</evidence>
<dbReference type="EMBL" id="MVGC01000335">
    <property type="protein sequence ID" value="RJE20137.1"/>
    <property type="molecule type" value="Genomic_DNA"/>
</dbReference>
<feature type="region of interest" description="Disordered" evidence="1">
    <location>
        <begin position="139"/>
        <end position="481"/>
    </location>
</feature>
<gene>
    <name evidence="3" type="ORF">PHISCL_07520</name>
</gene>
<sequence length="813" mass="91360">MSTPNRQSDGLYLSRHNREKQQERSPFRRAHRESHPVDDLDHSRILSSKKHGSRKRHNFRKTRTLRGAFAAASRGSTMSEEAGSYGLGNGPSPRWKWRNVTSPPPEELEDIYKQIEEEDSLTDLDYDEEDCRTPVEDRIASRLERPSTGSVSRENDHGEKDVFGGYNEHLLDDITDQSPRRVTVDHAKDEQRLKHATASHSPVFSRARVGRDGLTSETLQRRDEEAQRELSDDNDTSPSLNLPSTWGSRAAKRNWLRYLQDEGQSWEEKRNSTDVLGTRPKAAADSSAGPISTSERSPGRRGYPSRSALGERTLNSPPISASRDESKEMSPGRKNEQRSEEDKAPNTPVLGYKTSTFTKPSPTKRDSQQLLRKLSRSVGSDQDQSEAKTPEQSKAPQSRIYDKTPVVTGAWIDTPVTEKSSQFPDHLSTGLKSAISKTDEPAKHSEPVKPSQRDEEKSRVEEITETEPHPAKEKTRPQLIKPKLPKSGLETVMEDVRADKDSLALGDDTMESLQLMLDEQPAEFKTEKEEEAESEKAILKKLDVSRGKGTESKNSAVEAIDYDRFNGKLQSLIQNLSEVKKGLTSLEEHTNLLSSVPSSAKRSKMMHHLHDGEACQTCGLSSDGRLYAALPLPRLWNRDPVSRRIRLTRLGWCTLIFTVWLLSESTMCDYYGHPLIADACEGNCLMYNAPRFPFVVPTMLWRWLNLSNVLAPLIAVFVALFKLIAQLLGLWDGYVDDVPRNLNLSGEIRIRGSQVTDLPAATRAPGYKFMPKNIWQGRGQAHSRAASVEQSVPSLNLKLDEDQDSMDGDEYVS</sequence>